<accession>A0A4R2NYD0</accession>
<feature type="coiled-coil region" evidence="1">
    <location>
        <begin position="22"/>
        <end position="49"/>
    </location>
</feature>
<name>A0A4R2NYD0_9BACL</name>
<keyword evidence="1" id="KW-0175">Coiled coil</keyword>
<reference evidence="2 3" key="1">
    <citation type="submission" date="2019-03" db="EMBL/GenBank/DDBJ databases">
        <title>Genomic Encyclopedia of Type Strains, Phase IV (KMG-IV): sequencing the most valuable type-strain genomes for metagenomic binning, comparative biology and taxonomic classification.</title>
        <authorList>
            <person name="Goeker M."/>
        </authorList>
    </citation>
    <scope>NUCLEOTIDE SEQUENCE [LARGE SCALE GENOMIC DNA]</scope>
    <source>
        <strain evidence="2 3">DSM 19377</strain>
    </source>
</reference>
<dbReference type="EMBL" id="SLXK01000019">
    <property type="protein sequence ID" value="TCP26634.1"/>
    <property type="molecule type" value="Genomic_DNA"/>
</dbReference>
<evidence type="ECO:0000313" key="2">
    <source>
        <dbReference type="EMBL" id="TCP26634.1"/>
    </source>
</evidence>
<sequence>MSYKRRYYITVGSGEILPERTMSEWEFEIDASEEEVMQLQSMFEEANTDSWEAYWRAHIPILPYHHDDSNDKYDDDLVLIYQKLYDLGTPETKEHIKSMGILKEDGQNN</sequence>
<keyword evidence="3" id="KW-1185">Reference proteome</keyword>
<dbReference type="RefSeq" id="WP_132746635.1">
    <property type="nucleotide sequence ID" value="NZ_SLXK01000019.1"/>
</dbReference>
<evidence type="ECO:0008006" key="4">
    <source>
        <dbReference type="Google" id="ProtNLM"/>
    </source>
</evidence>
<dbReference type="Proteomes" id="UP000295416">
    <property type="component" value="Unassembled WGS sequence"/>
</dbReference>
<evidence type="ECO:0000256" key="1">
    <source>
        <dbReference type="SAM" id="Coils"/>
    </source>
</evidence>
<dbReference type="OrthoDB" id="2706506at2"/>
<dbReference type="AlphaFoldDB" id="A0A4R2NYD0"/>
<evidence type="ECO:0000313" key="3">
    <source>
        <dbReference type="Proteomes" id="UP000295416"/>
    </source>
</evidence>
<gene>
    <name evidence="2" type="ORF">EV207_11965</name>
</gene>
<organism evidence="2 3">
    <name type="scientific">Scopulibacillus darangshiensis</name>
    <dbReference type="NCBI Taxonomy" id="442528"/>
    <lineage>
        <taxon>Bacteria</taxon>
        <taxon>Bacillati</taxon>
        <taxon>Bacillota</taxon>
        <taxon>Bacilli</taxon>
        <taxon>Bacillales</taxon>
        <taxon>Sporolactobacillaceae</taxon>
        <taxon>Scopulibacillus</taxon>
    </lineage>
</organism>
<comment type="caution">
    <text evidence="2">The sequence shown here is derived from an EMBL/GenBank/DDBJ whole genome shotgun (WGS) entry which is preliminary data.</text>
</comment>
<proteinExistence type="predicted"/>
<protein>
    <recommendedName>
        <fullName evidence="4">Hydrolase</fullName>
    </recommendedName>
</protein>